<reference evidence="2 3" key="1">
    <citation type="submission" date="2024-03" db="EMBL/GenBank/DDBJ databases">
        <title>The Acrasis kona genome and developmental transcriptomes reveal deep origins of eukaryotic multicellular pathways.</title>
        <authorList>
            <person name="Sheikh S."/>
            <person name="Fu C.-J."/>
            <person name="Brown M.W."/>
            <person name="Baldauf S.L."/>
        </authorList>
    </citation>
    <scope>NUCLEOTIDE SEQUENCE [LARGE SCALE GENOMIC DNA]</scope>
    <source>
        <strain evidence="2 3">ATCC MYA-3509</strain>
    </source>
</reference>
<dbReference type="InterPro" id="IPR002347">
    <property type="entry name" value="SDR_fam"/>
</dbReference>
<organism evidence="2 3">
    <name type="scientific">Acrasis kona</name>
    <dbReference type="NCBI Taxonomy" id="1008807"/>
    <lineage>
        <taxon>Eukaryota</taxon>
        <taxon>Discoba</taxon>
        <taxon>Heterolobosea</taxon>
        <taxon>Tetramitia</taxon>
        <taxon>Eutetramitia</taxon>
        <taxon>Acrasidae</taxon>
        <taxon>Acrasis</taxon>
    </lineage>
</organism>
<dbReference type="EMBL" id="JAOPGA020000883">
    <property type="protein sequence ID" value="KAL0482702.1"/>
    <property type="molecule type" value="Genomic_DNA"/>
</dbReference>
<proteinExistence type="predicted"/>
<dbReference type="GO" id="GO:0016491">
    <property type="term" value="F:oxidoreductase activity"/>
    <property type="evidence" value="ECO:0007669"/>
    <property type="project" value="UniProtKB-KW"/>
</dbReference>
<gene>
    <name evidence="2" type="ORF">AKO1_014386</name>
</gene>
<dbReference type="InterPro" id="IPR036291">
    <property type="entry name" value="NAD(P)-bd_dom_sf"/>
</dbReference>
<dbReference type="Pfam" id="PF00106">
    <property type="entry name" value="adh_short"/>
    <property type="match status" value="1"/>
</dbReference>
<sequence length="323" mass="36907">MLKDAFQNMKTTESTDSIGVAKTLKAYFNDTDLLREKITEISKCMHQMGAQVIIACKEQSKAVEAINKITNEYKIKHPNVPPSEIPLLMYVPLDSSSLNSARLFARRIESMHRDIHYLFLNDGALFMHRGVTPEDGVEEFFQTNFLSQFLLTDLLFDTLARCGARIIISSSTLYKYNTKGMDRLNMKDLRTDMRHTKHKIWDLYAMCKLCRIMFTRELQRRFEGTKATAFSIDTKSVDLGEHSNLLKLLFTPVQTMFSSKKPENTVQTMLYCAVMPLELLLPGAHYSECKEVKVTNKNANDHKMARELWNVSSELCGLGSSSS</sequence>
<dbReference type="Gene3D" id="3.40.50.720">
    <property type="entry name" value="NAD(P)-binding Rossmann-like Domain"/>
    <property type="match status" value="1"/>
</dbReference>
<evidence type="ECO:0000313" key="3">
    <source>
        <dbReference type="Proteomes" id="UP001431209"/>
    </source>
</evidence>
<dbReference type="SUPFAM" id="SSF51735">
    <property type="entry name" value="NAD(P)-binding Rossmann-fold domains"/>
    <property type="match status" value="1"/>
</dbReference>
<protein>
    <submittedName>
        <fullName evidence="2">Retinol dehydrogenase</fullName>
    </submittedName>
</protein>
<dbReference type="Proteomes" id="UP001431209">
    <property type="component" value="Unassembled WGS sequence"/>
</dbReference>
<name>A0AAW2YYX9_9EUKA</name>
<evidence type="ECO:0000256" key="1">
    <source>
        <dbReference type="ARBA" id="ARBA00023002"/>
    </source>
</evidence>
<keyword evidence="1" id="KW-0560">Oxidoreductase</keyword>
<evidence type="ECO:0000313" key="2">
    <source>
        <dbReference type="EMBL" id="KAL0482702.1"/>
    </source>
</evidence>
<dbReference type="PANTHER" id="PTHR43157:SF31">
    <property type="entry name" value="PHOSPHATIDYLINOSITOL-GLYCAN BIOSYNTHESIS CLASS F PROTEIN"/>
    <property type="match status" value="1"/>
</dbReference>
<accession>A0AAW2YYX9</accession>
<comment type="caution">
    <text evidence="2">The sequence shown here is derived from an EMBL/GenBank/DDBJ whole genome shotgun (WGS) entry which is preliminary data.</text>
</comment>
<keyword evidence="3" id="KW-1185">Reference proteome</keyword>
<dbReference type="PANTHER" id="PTHR43157">
    <property type="entry name" value="PHOSPHATIDYLINOSITOL-GLYCAN BIOSYNTHESIS CLASS F PROTEIN-RELATED"/>
    <property type="match status" value="1"/>
</dbReference>
<dbReference type="AlphaFoldDB" id="A0AAW2YYX9"/>